<reference evidence="1 2" key="1">
    <citation type="submission" date="2020-08" db="EMBL/GenBank/DDBJ databases">
        <title>Genomic Encyclopedia of Type Strains, Phase III (KMG-III): the genomes of soil and plant-associated and newly described type strains.</title>
        <authorList>
            <person name="Whitman W."/>
        </authorList>
    </citation>
    <scope>NUCLEOTIDE SEQUENCE [LARGE SCALE GENOMIC DNA]</scope>
    <source>
        <strain evidence="1 2">CECT 8305</strain>
    </source>
</reference>
<accession>A0A7W9QG70</accession>
<evidence type="ECO:0000313" key="2">
    <source>
        <dbReference type="Proteomes" id="UP000588098"/>
    </source>
</evidence>
<sequence>MLRLHRRTPPELAAVIRLRAIAHLGIDARLEVAPNWKLAATASARTPRTSIRLVPNDPAAVAASCTHCPSTSCTASAAAS</sequence>
<keyword evidence="2" id="KW-1185">Reference proteome</keyword>
<organism evidence="1 2">
    <name type="scientific">Streptomyces zagrosensis</name>
    <dbReference type="NCBI Taxonomy" id="1042984"/>
    <lineage>
        <taxon>Bacteria</taxon>
        <taxon>Bacillati</taxon>
        <taxon>Actinomycetota</taxon>
        <taxon>Actinomycetes</taxon>
        <taxon>Kitasatosporales</taxon>
        <taxon>Streptomycetaceae</taxon>
        <taxon>Streptomyces</taxon>
    </lineage>
</organism>
<proteinExistence type="predicted"/>
<dbReference type="EMBL" id="JACHJL010000017">
    <property type="protein sequence ID" value="MBB5938637.1"/>
    <property type="molecule type" value="Genomic_DNA"/>
</dbReference>
<name>A0A7W9QG70_9ACTN</name>
<comment type="caution">
    <text evidence="1">The sequence shown here is derived from an EMBL/GenBank/DDBJ whole genome shotgun (WGS) entry which is preliminary data.</text>
</comment>
<dbReference type="AlphaFoldDB" id="A0A7W9QG70"/>
<dbReference type="Proteomes" id="UP000588098">
    <property type="component" value="Unassembled WGS sequence"/>
</dbReference>
<evidence type="ECO:0000313" key="1">
    <source>
        <dbReference type="EMBL" id="MBB5938637.1"/>
    </source>
</evidence>
<gene>
    <name evidence="1" type="ORF">FHS42_005726</name>
</gene>
<dbReference type="RefSeq" id="WP_184576538.1">
    <property type="nucleotide sequence ID" value="NZ_JACHJL010000017.1"/>
</dbReference>
<protein>
    <submittedName>
        <fullName evidence="1">Uncharacterized protein</fullName>
    </submittedName>
</protein>